<keyword evidence="4" id="KW-1185">Reference proteome</keyword>
<dbReference type="InParanoid" id="A0A5N4A6V4"/>
<reference evidence="3 4" key="1">
    <citation type="journal article" date="2018" name="Elife">
        <title>Firefly genomes illuminate parallel origins of bioluminescence in beetles.</title>
        <authorList>
            <person name="Fallon T.R."/>
            <person name="Lower S.E."/>
            <person name="Chang C.H."/>
            <person name="Bessho-Uehara M."/>
            <person name="Martin G.J."/>
            <person name="Bewick A.J."/>
            <person name="Behringer M."/>
            <person name="Debat H.J."/>
            <person name="Wong I."/>
            <person name="Day J.C."/>
            <person name="Suvorov A."/>
            <person name="Silva C.J."/>
            <person name="Stanger-Hall K.F."/>
            <person name="Hall D.W."/>
            <person name="Schmitz R.J."/>
            <person name="Nelson D.R."/>
            <person name="Lewis S.M."/>
            <person name="Shigenobu S."/>
            <person name="Bybee S.M."/>
            <person name="Larracuente A.M."/>
            <person name="Oba Y."/>
            <person name="Weng J.K."/>
        </authorList>
    </citation>
    <scope>NUCLEOTIDE SEQUENCE [LARGE SCALE GENOMIC DNA]</scope>
    <source>
        <strain evidence="3">1611_PpyrPB1</strain>
        <tissue evidence="3">Whole body</tissue>
    </source>
</reference>
<evidence type="ECO:0000256" key="1">
    <source>
        <dbReference type="SAM" id="MobiDB-lite"/>
    </source>
</evidence>
<dbReference type="SMART" id="SM01052">
    <property type="entry name" value="CAP_GLY"/>
    <property type="match status" value="1"/>
</dbReference>
<dbReference type="Proteomes" id="UP000327044">
    <property type="component" value="Unassembled WGS sequence"/>
</dbReference>
<proteinExistence type="predicted"/>
<dbReference type="OrthoDB" id="2130750at2759"/>
<dbReference type="InterPro" id="IPR000938">
    <property type="entry name" value="CAP-Gly_domain"/>
</dbReference>
<dbReference type="PROSITE" id="PS50245">
    <property type="entry name" value="CAP_GLY_2"/>
    <property type="match status" value="1"/>
</dbReference>
<feature type="domain" description="CAP-Gly" evidence="2">
    <location>
        <begin position="645"/>
        <end position="687"/>
    </location>
</feature>
<name>A0A5N4A6V4_PHOPY</name>
<sequence>MDIGEIAVESGPCLDTVRALHQTVVALRTALERSRNEILELKRRAWPKHPLENVLNNLSHQDDGGKHVRICTPTSLTDPRQVYQTCTSQNFRNEGLHPFVDISISIEKVSPRRISASLDNLVVPKSLSVSKTFSYSNIPRRMNENSTPRLSARAMSTPLNVSSSPNISDCQNTSTNGLPLENAQSEPTLPHELEEVDDIELIFTTDETRDSDFKEELVPIDHDGPARNLHEFEHSLSDRELDDDVFSETEGLDSTKKENSQMGNSKSDNSINHEEKSLKSYYSYQDSSFENKSLEKDESFDRFDDRIRIIETDISKCGITDADYAAARRNTCPNPLPYRPIIHREGTGKGLNTRQGRPILSYSSNARRESGVQTDISAVSSSSWRSESSLAHKAKVGENFTTLPSKFPLPGSRLHLSEKTNVEARRILLSDIGFTSMVPELSRSADHLCPANLKAPLPTSYGQFLRTPDLYSPSFMSQKFTWTATTASPSEVSQLHSQFGSMYPLSSPPAPSRRFSAPVSPSRRVIKPTISKVRFANGSLPELRTDWNSTLDSGDSTDSLVEEAEHYLRRSIDCISDSVYGNRRDEFRLRKSRRASAPEPAGDNVPPQNWQPFLPRNPRDLHLDHWVKVIVPEGRVRGGRVRYVGTLINQAEQFVGVQLSTPDGHSDGTYKSRRYFNCEPCHGIFVPFKKVVMGWRP</sequence>
<dbReference type="AlphaFoldDB" id="A0A5N4A6V4"/>
<dbReference type="InterPro" id="IPR036859">
    <property type="entry name" value="CAP-Gly_dom_sf"/>
</dbReference>
<dbReference type="Gene3D" id="2.30.30.190">
    <property type="entry name" value="CAP Gly-rich-like domain"/>
    <property type="match status" value="1"/>
</dbReference>
<dbReference type="EMBL" id="VVIM01000009">
    <property type="protein sequence ID" value="KAB0793045.1"/>
    <property type="molecule type" value="Genomic_DNA"/>
</dbReference>
<comment type="caution">
    <text evidence="3">The sequence shown here is derived from an EMBL/GenBank/DDBJ whole genome shotgun (WGS) entry which is preliminary data.</text>
</comment>
<organism evidence="3 4">
    <name type="scientific">Photinus pyralis</name>
    <name type="common">Common eastern firefly</name>
    <name type="synonym">Lampyris pyralis</name>
    <dbReference type="NCBI Taxonomy" id="7054"/>
    <lineage>
        <taxon>Eukaryota</taxon>
        <taxon>Metazoa</taxon>
        <taxon>Ecdysozoa</taxon>
        <taxon>Arthropoda</taxon>
        <taxon>Hexapoda</taxon>
        <taxon>Insecta</taxon>
        <taxon>Pterygota</taxon>
        <taxon>Neoptera</taxon>
        <taxon>Endopterygota</taxon>
        <taxon>Coleoptera</taxon>
        <taxon>Polyphaga</taxon>
        <taxon>Elateriformia</taxon>
        <taxon>Elateroidea</taxon>
        <taxon>Lampyridae</taxon>
        <taxon>Lampyrinae</taxon>
        <taxon>Photinus</taxon>
    </lineage>
</organism>
<gene>
    <name evidence="3" type="ORF">PPYR_12665</name>
</gene>
<feature type="region of interest" description="Disordered" evidence="1">
    <location>
        <begin position="249"/>
        <end position="273"/>
    </location>
</feature>
<feature type="region of interest" description="Disordered" evidence="1">
    <location>
        <begin position="590"/>
        <end position="610"/>
    </location>
</feature>
<dbReference type="Pfam" id="PF01302">
    <property type="entry name" value="CAP_GLY"/>
    <property type="match status" value="1"/>
</dbReference>
<evidence type="ECO:0000313" key="4">
    <source>
        <dbReference type="Proteomes" id="UP000327044"/>
    </source>
</evidence>
<dbReference type="SUPFAM" id="SSF74924">
    <property type="entry name" value="Cap-Gly domain"/>
    <property type="match status" value="1"/>
</dbReference>
<feature type="compositionally biased region" description="Polar residues" evidence="1">
    <location>
        <begin position="260"/>
        <end position="270"/>
    </location>
</feature>
<evidence type="ECO:0000313" key="3">
    <source>
        <dbReference type="EMBL" id="KAB0793045.1"/>
    </source>
</evidence>
<protein>
    <recommendedName>
        <fullName evidence="2">CAP-Gly domain-containing protein</fullName>
    </recommendedName>
</protein>
<evidence type="ECO:0000259" key="2">
    <source>
        <dbReference type="PROSITE" id="PS50245"/>
    </source>
</evidence>
<accession>A0A5N4A6V4</accession>